<dbReference type="InterPro" id="IPR003953">
    <property type="entry name" value="FAD-dep_OxRdtase_2_FAD-bd"/>
</dbReference>
<gene>
    <name evidence="5" type="ORF">A4A59_03735</name>
</gene>
<name>A0A154IA58_RHILE</name>
<dbReference type="Gene3D" id="3.90.700.10">
    <property type="entry name" value="Succinate dehydrogenase/fumarate reductase flavoprotein, catalytic domain"/>
    <property type="match status" value="1"/>
</dbReference>
<dbReference type="Gene3D" id="3.50.50.60">
    <property type="entry name" value="FAD/NAD(P)-binding domain"/>
    <property type="match status" value="2"/>
</dbReference>
<evidence type="ECO:0000256" key="2">
    <source>
        <dbReference type="ARBA" id="ARBA00022630"/>
    </source>
</evidence>
<organism evidence="5">
    <name type="scientific">Rhizobium leguminosarum</name>
    <dbReference type="NCBI Taxonomy" id="384"/>
    <lineage>
        <taxon>Bacteria</taxon>
        <taxon>Pseudomonadati</taxon>
        <taxon>Pseudomonadota</taxon>
        <taxon>Alphaproteobacteria</taxon>
        <taxon>Hyphomicrobiales</taxon>
        <taxon>Rhizobiaceae</taxon>
        <taxon>Rhizobium/Agrobacterium group</taxon>
        <taxon>Rhizobium</taxon>
    </lineage>
</organism>
<dbReference type="Pfam" id="PF00890">
    <property type="entry name" value="FAD_binding_2"/>
    <property type="match status" value="1"/>
</dbReference>
<dbReference type="AlphaFoldDB" id="A0A154IA58"/>
<dbReference type="PANTHER" id="PTHR11632">
    <property type="entry name" value="SUCCINATE DEHYDROGENASE 2 FLAVOPROTEIN SUBUNIT"/>
    <property type="match status" value="1"/>
</dbReference>
<dbReference type="SUPFAM" id="SSF51905">
    <property type="entry name" value="FAD/NAD(P)-binding domain"/>
    <property type="match status" value="1"/>
</dbReference>
<dbReference type="EMBL" id="LVYU01000134">
    <property type="protein sequence ID" value="KZA97291.1"/>
    <property type="molecule type" value="Genomic_DNA"/>
</dbReference>
<feature type="domain" description="FAD-dependent oxidoreductase 2 FAD-binding" evidence="4">
    <location>
        <begin position="46"/>
        <end position="477"/>
    </location>
</feature>
<keyword evidence="2" id="KW-0285">Flavoprotein</keyword>
<proteinExistence type="predicted"/>
<dbReference type="RefSeq" id="WP_062944580.1">
    <property type="nucleotide sequence ID" value="NZ_CP171844.1"/>
</dbReference>
<dbReference type="PANTHER" id="PTHR11632:SF51">
    <property type="entry name" value="SUCCINATE DEHYDROGENASE [UBIQUINONE] FLAVOPROTEIN SUBUNIT, MITOCHONDRIAL"/>
    <property type="match status" value="1"/>
</dbReference>
<dbReference type="GO" id="GO:0050660">
    <property type="term" value="F:flavin adenine dinucleotide binding"/>
    <property type="evidence" value="ECO:0007669"/>
    <property type="project" value="TreeGrafter"/>
</dbReference>
<evidence type="ECO:0000256" key="3">
    <source>
        <dbReference type="ARBA" id="ARBA00023002"/>
    </source>
</evidence>
<dbReference type="GO" id="GO:0005886">
    <property type="term" value="C:plasma membrane"/>
    <property type="evidence" value="ECO:0007669"/>
    <property type="project" value="TreeGrafter"/>
</dbReference>
<reference evidence="5" key="1">
    <citation type="submission" date="2016-03" db="EMBL/GenBank/DDBJ databases">
        <title>Microsymbionts genomes from the relict species Vavilovia formosa.</title>
        <authorList>
            <person name="Chirak E."/>
            <person name="Kimeklis A."/>
            <person name="Kopat V."/>
            <person name="Andronov E."/>
        </authorList>
    </citation>
    <scope>NUCLEOTIDE SEQUENCE [LARGE SCALE GENOMIC DNA]</scope>
    <source>
        <strain evidence="5">Vaf12</strain>
    </source>
</reference>
<comment type="caution">
    <text evidence="5">The sequence shown here is derived from an EMBL/GenBank/DDBJ whole genome shotgun (WGS) entry which is preliminary data.</text>
</comment>
<accession>A0A154IA58</accession>
<dbReference type="InterPro" id="IPR030664">
    <property type="entry name" value="SdhA/FrdA/AprA"/>
</dbReference>
<protein>
    <submittedName>
        <fullName evidence="5">Oxidoreductase</fullName>
    </submittedName>
</protein>
<keyword evidence="3" id="KW-0560">Oxidoreductase</keyword>
<dbReference type="InterPro" id="IPR027477">
    <property type="entry name" value="Succ_DH/fumarate_Rdtase_cat_sf"/>
</dbReference>
<dbReference type="GO" id="GO:0009055">
    <property type="term" value="F:electron transfer activity"/>
    <property type="evidence" value="ECO:0007669"/>
    <property type="project" value="TreeGrafter"/>
</dbReference>
<sequence length="694" mass="75106">MTIDVPQEILDALTDVDMPRLPTEPAPSDVVRLAGVEAPIYRAGCVVVGSGAAGLRAAVEMKRRGDDVVIISQSAWGGTSACSGSDKQTLHTANTADQGDNYKAMARAIRSGGAMDEDTAYVEAVGSSRMMASLQFLGLPLPQDPLGGTLRYQTDHDEVGRATSCGPRTSRLMVKVLAEEAIRLGVPFYNQTTAVKILTEGDGADRHVVGMLAMRASDRTEENPLGIALFVSGVIVLAAGGPGELYRDSVYPNGCFGSLGLALEAGVELVNLTESQFGIGTRREGFPWNLSGTYVQAIPHIYSLDSEGAEHHFLAEYYRSTQELAANVFRKGYQWPFHATRMLDFGSSLVDLAISRETVAGRRVFMDFNRNPLSVPGDLPFSLERLDEDVRAYLGKAGADQDMPIDRLKHMNPLAIELYRRYKIDIAEEPLEFAVNNQHMNGGIMVDTWGRSSVGGCYAVGEAAGTHGVTRPGGAALNAGQVFGTRAAEHISASGRAKRSAADDIADIAEAGIADLLAVLRAESPLTVKSIRSQVQARMSEKAGIICDQESVGRALIEARKLNAEIHANGIAYGRAAEAVRGVQWRHMALASEAVLSALDLFIRNGGGSRGARAICDVEGESLPLARLGPLQDYRFRKEREAHRKEQIVVRLDGDEIRLSTRPNRMLDESAKSFFERDWPAWLTGRIYDLCADK</sequence>
<comment type="cofactor">
    <cofactor evidence="1">
        <name>FAD</name>
        <dbReference type="ChEBI" id="CHEBI:57692"/>
    </cofactor>
</comment>
<dbReference type="GO" id="GO:0009061">
    <property type="term" value="P:anaerobic respiration"/>
    <property type="evidence" value="ECO:0007669"/>
    <property type="project" value="TreeGrafter"/>
</dbReference>
<dbReference type="PRINTS" id="PR00368">
    <property type="entry name" value="FADPNR"/>
</dbReference>
<evidence type="ECO:0000259" key="4">
    <source>
        <dbReference type="Pfam" id="PF00890"/>
    </source>
</evidence>
<evidence type="ECO:0000313" key="5">
    <source>
        <dbReference type="EMBL" id="KZA97291.1"/>
    </source>
</evidence>
<evidence type="ECO:0000256" key="1">
    <source>
        <dbReference type="ARBA" id="ARBA00001974"/>
    </source>
</evidence>
<dbReference type="GO" id="GO:0000104">
    <property type="term" value="F:succinate dehydrogenase activity"/>
    <property type="evidence" value="ECO:0007669"/>
    <property type="project" value="TreeGrafter"/>
</dbReference>
<dbReference type="InterPro" id="IPR036188">
    <property type="entry name" value="FAD/NAD-bd_sf"/>
</dbReference>